<protein>
    <submittedName>
        <fullName evidence="2">Uncharacterized protein</fullName>
    </submittedName>
</protein>
<dbReference type="EMBL" id="JADHSG010000005">
    <property type="protein sequence ID" value="MBL6903398.1"/>
    <property type="molecule type" value="Genomic_DNA"/>
</dbReference>
<proteinExistence type="predicted"/>
<feature type="transmembrane region" description="Helical" evidence="1">
    <location>
        <begin position="101"/>
        <end position="121"/>
    </location>
</feature>
<name>A0A937JEP5_9GAMM</name>
<gene>
    <name evidence="2" type="ORF">ISR29_04270</name>
</gene>
<keyword evidence="1" id="KW-1133">Transmembrane helix</keyword>
<feature type="transmembrane region" description="Helical" evidence="1">
    <location>
        <begin position="6"/>
        <end position="26"/>
    </location>
</feature>
<keyword evidence="1" id="KW-0812">Transmembrane</keyword>
<comment type="caution">
    <text evidence="2">The sequence shown here is derived from an EMBL/GenBank/DDBJ whole genome shotgun (WGS) entry which is preliminary data.</text>
</comment>
<dbReference type="Proteomes" id="UP000705230">
    <property type="component" value="Unassembled WGS sequence"/>
</dbReference>
<evidence type="ECO:0000256" key="1">
    <source>
        <dbReference type="SAM" id="Phobius"/>
    </source>
</evidence>
<keyword evidence="1" id="KW-0472">Membrane</keyword>
<evidence type="ECO:0000313" key="3">
    <source>
        <dbReference type="Proteomes" id="UP000705230"/>
    </source>
</evidence>
<evidence type="ECO:0000313" key="2">
    <source>
        <dbReference type="EMBL" id="MBL6903398.1"/>
    </source>
</evidence>
<organism evidence="2 3">
    <name type="scientific">SAR86 cluster bacterium</name>
    <dbReference type="NCBI Taxonomy" id="2030880"/>
    <lineage>
        <taxon>Bacteria</taxon>
        <taxon>Pseudomonadati</taxon>
        <taxon>Pseudomonadota</taxon>
        <taxon>Gammaproteobacteria</taxon>
        <taxon>SAR86 cluster</taxon>
    </lineage>
</organism>
<accession>A0A937JEP5</accession>
<reference evidence="2" key="1">
    <citation type="submission" date="2020-10" db="EMBL/GenBank/DDBJ databases">
        <title>Microbiome of the Black Sea water column analyzed by genome centric metagenomics.</title>
        <authorList>
            <person name="Cabello-Yeves P.J."/>
            <person name="Callieri C."/>
            <person name="Picazo A."/>
            <person name="Mehrshad M."/>
            <person name="Haro-Moreno J.M."/>
            <person name="Roda-Garcia J."/>
            <person name="Dzembekova N."/>
            <person name="Slabakova V."/>
            <person name="Slabakova N."/>
            <person name="Moncheva S."/>
            <person name="Rodriguez-Valera F."/>
        </authorList>
    </citation>
    <scope>NUCLEOTIDE SEQUENCE</scope>
    <source>
        <strain evidence="2">BS30m-G43</strain>
    </source>
</reference>
<dbReference type="AlphaFoldDB" id="A0A937JEP5"/>
<sequence>MTIILGYIYLFLAILQLLLLTFNYSFSNWIALPKNKNTYLQSEFFFVFINGFVLLNSSPLNWIVGLVMLGHAYGAYTLLFNSKEFYSSLEEIKAMTSQDNILDLISIPTLAIIGFIVIYSSSLTGGI</sequence>